<evidence type="ECO:0000313" key="7">
    <source>
        <dbReference type="Proteomes" id="UP000383932"/>
    </source>
</evidence>
<accession>A0A5N5QYI9</accession>
<dbReference type="Pfam" id="PF08597">
    <property type="entry name" value="eIF3_subunit"/>
    <property type="match status" value="2"/>
</dbReference>
<feature type="compositionally biased region" description="Low complexity" evidence="5">
    <location>
        <begin position="55"/>
        <end position="65"/>
    </location>
</feature>
<feature type="region of interest" description="Disordered" evidence="5">
    <location>
        <begin position="224"/>
        <end position="251"/>
    </location>
</feature>
<evidence type="ECO:0000256" key="5">
    <source>
        <dbReference type="SAM" id="MobiDB-lite"/>
    </source>
</evidence>
<reference evidence="6 7" key="1">
    <citation type="journal article" date="2019" name="Fungal Biol. Biotechnol.">
        <title>Draft genome sequence of fastidious pathogen Ceratobasidium theobromae, which causes vascular-streak dieback in Theobroma cacao.</title>
        <authorList>
            <person name="Ali S.S."/>
            <person name="Asman A."/>
            <person name="Shao J."/>
            <person name="Firmansyah A.P."/>
            <person name="Susilo A.W."/>
            <person name="Rosmana A."/>
            <person name="McMahon P."/>
            <person name="Junaid M."/>
            <person name="Guest D."/>
            <person name="Kheng T.Y."/>
            <person name="Meinhardt L.W."/>
            <person name="Bailey B.A."/>
        </authorList>
    </citation>
    <scope>NUCLEOTIDE SEQUENCE [LARGE SCALE GENOMIC DNA]</scope>
    <source>
        <strain evidence="6 7">CT2</strain>
    </source>
</reference>
<dbReference type="EMBL" id="SSOP01000003">
    <property type="protein sequence ID" value="KAB5596107.1"/>
    <property type="molecule type" value="Genomic_DNA"/>
</dbReference>
<keyword evidence="2 6" id="KW-0396">Initiation factor</keyword>
<dbReference type="GO" id="GO:0003743">
    <property type="term" value="F:translation initiation factor activity"/>
    <property type="evidence" value="ECO:0007669"/>
    <property type="project" value="UniProtKB-KW"/>
</dbReference>
<dbReference type="InterPro" id="IPR013906">
    <property type="entry name" value="eIF3j"/>
</dbReference>
<proteinExistence type="predicted"/>
<evidence type="ECO:0000313" key="6">
    <source>
        <dbReference type="EMBL" id="KAB5596107.1"/>
    </source>
</evidence>
<sequence>MGGDNWDDASSDGAAEPVARPVHVARPKPSKWADEDEEEKPVSDWDASTDEESAKPTPTTTAAAPAKKRKSVKAKIAEKEAAAEANTRRGAAGELDPAEWQTGNDTGGMSIAEQRARELESDLKNTTDLLGAAALGDAPTELAELATFNPRSKEDFQKLSNMIIEHVLQRHQSKPLYAAFVDMHVSECVRPVKAIHKFHLEVRALAEPLRDIDVRKAASTLSAVANEKQKEQREKASGKKKPKAALKPVLGAAKANNKLDTSAYDEALDDFGNEDFM</sequence>
<evidence type="ECO:0000256" key="3">
    <source>
        <dbReference type="ARBA" id="ARBA00022917"/>
    </source>
</evidence>
<evidence type="ECO:0000256" key="2">
    <source>
        <dbReference type="ARBA" id="ARBA00022540"/>
    </source>
</evidence>
<keyword evidence="7" id="KW-1185">Reference proteome</keyword>
<keyword evidence="3" id="KW-0648">Protein biosynthesis</keyword>
<feature type="region of interest" description="Disordered" evidence="5">
    <location>
        <begin position="1"/>
        <end position="108"/>
    </location>
</feature>
<feature type="compositionally biased region" description="Acidic residues" evidence="5">
    <location>
        <begin position="1"/>
        <end position="10"/>
    </location>
</feature>
<organism evidence="6 7">
    <name type="scientific">Ceratobasidium theobromae</name>
    <dbReference type="NCBI Taxonomy" id="1582974"/>
    <lineage>
        <taxon>Eukaryota</taxon>
        <taxon>Fungi</taxon>
        <taxon>Dikarya</taxon>
        <taxon>Basidiomycota</taxon>
        <taxon>Agaricomycotina</taxon>
        <taxon>Agaricomycetes</taxon>
        <taxon>Cantharellales</taxon>
        <taxon>Ceratobasidiaceae</taxon>
        <taxon>Ceratobasidium</taxon>
    </lineage>
</organism>
<feature type="compositionally biased region" description="Basic and acidic residues" evidence="5">
    <location>
        <begin position="227"/>
        <end position="237"/>
    </location>
</feature>
<dbReference type="GO" id="GO:0005852">
    <property type="term" value="C:eukaryotic translation initiation factor 3 complex"/>
    <property type="evidence" value="ECO:0007669"/>
    <property type="project" value="InterPro"/>
</dbReference>
<dbReference type="Proteomes" id="UP000383932">
    <property type="component" value="Unassembled WGS sequence"/>
</dbReference>
<dbReference type="OrthoDB" id="20381at2759"/>
<keyword evidence="1" id="KW-0963">Cytoplasm</keyword>
<dbReference type="InterPro" id="IPR023194">
    <property type="entry name" value="eIF3-like_dom_sf"/>
</dbReference>
<feature type="compositionally biased region" description="Low complexity" evidence="5">
    <location>
        <begin position="83"/>
        <end position="94"/>
    </location>
</feature>
<evidence type="ECO:0000256" key="4">
    <source>
        <dbReference type="ARBA" id="ARBA00029904"/>
    </source>
</evidence>
<comment type="caution">
    <text evidence="6">The sequence shown here is derived from an EMBL/GenBank/DDBJ whole genome shotgun (WGS) entry which is preliminary data.</text>
</comment>
<gene>
    <name evidence="6" type="ORF">CTheo_379</name>
</gene>
<dbReference type="PANTHER" id="PTHR21681">
    <property type="entry name" value="EUKARYOTIC TRANSLATION INITIATION FACTOR 3 SUBUNIT J"/>
    <property type="match status" value="1"/>
</dbReference>
<evidence type="ECO:0000256" key="1">
    <source>
        <dbReference type="ARBA" id="ARBA00022490"/>
    </source>
</evidence>
<protein>
    <recommendedName>
        <fullName evidence="4">Eukaryotic translation initiation factor 3 30 kDa subunit</fullName>
    </recommendedName>
</protein>
<dbReference type="AlphaFoldDB" id="A0A5N5QYI9"/>
<name>A0A5N5QYI9_9AGAM</name>
<dbReference type="PANTHER" id="PTHR21681:SF0">
    <property type="entry name" value="EUKARYOTIC TRANSLATION INITIATION FACTOR 3 SUBUNIT J"/>
    <property type="match status" value="1"/>
</dbReference>
<dbReference type="Gene3D" id="1.10.246.60">
    <property type="entry name" value="Eukaryotic translation initiation factor 3 like domains"/>
    <property type="match status" value="2"/>
</dbReference>